<organism evidence="2 3">
    <name type="scientific">Reticulomyxa filosa</name>
    <dbReference type="NCBI Taxonomy" id="46433"/>
    <lineage>
        <taxon>Eukaryota</taxon>
        <taxon>Sar</taxon>
        <taxon>Rhizaria</taxon>
        <taxon>Retaria</taxon>
        <taxon>Foraminifera</taxon>
        <taxon>Monothalamids</taxon>
        <taxon>Reticulomyxidae</taxon>
        <taxon>Reticulomyxa</taxon>
    </lineage>
</organism>
<comment type="caution">
    <text evidence="2">The sequence shown here is derived from an EMBL/GenBank/DDBJ whole genome shotgun (WGS) entry which is preliminary data.</text>
</comment>
<evidence type="ECO:0000313" key="3">
    <source>
        <dbReference type="Proteomes" id="UP000023152"/>
    </source>
</evidence>
<dbReference type="OrthoDB" id="66906at2759"/>
<protein>
    <submittedName>
        <fullName evidence="2">Uncharacterized protein</fullName>
    </submittedName>
</protein>
<feature type="compositionally biased region" description="Basic and acidic residues" evidence="1">
    <location>
        <begin position="23"/>
        <end position="50"/>
    </location>
</feature>
<dbReference type="AlphaFoldDB" id="X6N9C9"/>
<keyword evidence="3" id="KW-1185">Reference proteome</keyword>
<sequence>MCANNKSSENKNDLHNSTGKGNLELHHKLSGNDEPDVRKEKITTNDKRNNEQSIEYINEDMRVLAVGQNEEKGAEDADMEIQKNISMDKESQDDNEGLDYKEFERKWNKYMEDDEFEKCETLCFEMIKKKPSNSIRSQMHNRLGYLYERYLGNKQFDDILEHYVLALQFDDHCTDAHFNLANFLFEQGSRHLSLANELNPNHPLIKQRIKELQLATIPHDVVFCCFFL</sequence>
<proteinExistence type="predicted"/>
<accession>X6N9C9</accession>
<feature type="region of interest" description="Disordered" evidence="1">
    <location>
        <begin position="1"/>
        <end position="52"/>
    </location>
</feature>
<evidence type="ECO:0000313" key="2">
    <source>
        <dbReference type="EMBL" id="ETO22875.1"/>
    </source>
</evidence>
<name>X6N9C9_RETFI</name>
<dbReference type="Gene3D" id="1.25.40.10">
    <property type="entry name" value="Tetratricopeptide repeat domain"/>
    <property type="match status" value="1"/>
</dbReference>
<dbReference type="Proteomes" id="UP000023152">
    <property type="component" value="Unassembled WGS sequence"/>
</dbReference>
<dbReference type="EMBL" id="ASPP01010398">
    <property type="protein sequence ID" value="ETO22875.1"/>
    <property type="molecule type" value="Genomic_DNA"/>
</dbReference>
<dbReference type="SUPFAM" id="SSF48452">
    <property type="entry name" value="TPR-like"/>
    <property type="match status" value="1"/>
</dbReference>
<dbReference type="InterPro" id="IPR011990">
    <property type="entry name" value="TPR-like_helical_dom_sf"/>
</dbReference>
<gene>
    <name evidence="2" type="ORF">RFI_14315</name>
</gene>
<reference evidence="2 3" key="1">
    <citation type="journal article" date="2013" name="Curr. Biol.">
        <title>The Genome of the Foraminiferan Reticulomyxa filosa.</title>
        <authorList>
            <person name="Glockner G."/>
            <person name="Hulsmann N."/>
            <person name="Schleicher M."/>
            <person name="Noegel A.A."/>
            <person name="Eichinger L."/>
            <person name="Gallinger C."/>
            <person name="Pawlowski J."/>
            <person name="Sierra R."/>
            <person name="Euteneuer U."/>
            <person name="Pillet L."/>
            <person name="Moustafa A."/>
            <person name="Platzer M."/>
            <person name="Groth M."/>
            <person name="Szafranski K."/>
            <person name="Schliwa M."/>
        </authorList>
    </citation>
    <scope>NUCLEOTIDE SEQUENCE [LARGE SCALE GENOMIC DNA]</scope>
</reference>
<evidence type="ECO:0000256" key="1">
    <source>
        <dbReference type="SAM" id="MobiDB-lite"/>
    </source>
</evidence>